<evidence type="ECO:0000313" key="3">
    <source>
        <dbReference type="Proteomes" id="UP000295136"/>
    </source>
</evidence>
<evidence type="ECO:0000256" key="1">
    <source>
        <dbReference type="SAM" id="MobiDB-lite"/>
    </source>
</evidence>
<evidence type="ECO:0000313" key="2">
    <source>
        <dbReference type="EMBL" id="TDE55824.1"/>
    </source>
</evidence>
<feature type="region of interest" description="Disordered" evidence="1">
    <location>
        <begin position="1"/>
        <end position="34"/>
    </location>
</feature>
<dbReference type="Proteomes" id="UP000295136">
    <property type="component" value="Unassembled WGS sequence"/>
</dbReference>
<gene>
    <name evidence="2" type="ORF">E1295_12825</name>
</gene>
<comment type="caution">
    <text evidence="2">The sequence shown here is derived from an EMBL/GenBank/DDBJ whole genome shotgun (WGS) entry which is preliminary data.</text>
</comment>
<protein>
    <submittedName>
        <fullName evidence="2">Uncharacterized protein</fullName>
    </submittedName>
</protein>
<sequence>MRKGARPAGPAALGPTSAIGSGVRPAGCGESGQANHITGLRRDLDTAHAGLAMPFRSGPVEGHVNRIIM</sequence>
<reference evidence="2 3" key="1">
    <citation type="submission" date="2019-03" db="EMBL/GenBank/DDBJ databases">
        <title>Draft genome sequences of novel Actinobacteria.</title>
        <authorList>
            <person name="Sahin N."/>
            <person name="Ay H."/>
            <person name="Saygin H."/>
        </authorList>
    </citation>
    <scope>NUCLEOTIDE SEQUENCE [LARGE SCALE GENOMIC DNA]</scope>
    <source>
        <strain evidence="2 3">6K102</strain>
    </source>
</reference>
<dbReference type="AlphaFoldDB" id="A0A4R5FSP7"/>
<dbReference type="EMBL" id="SMLD01000026">
    <property type="protein sequence ID" value="TDE55824.1"/>
    <property type="molecule type" value="Genomic_DNA"/>
</dbReference>
<keyword evidence="3" id="KW-1185">Reference proteome</keyword>
<name>A0A4R5FSP7_9ACTN</name>
<feature type="compositionally biased region" description="Low complexity" evidence="1">
    <location>
        <begin position="1"/>
        <end position="15"/>
    </location>
</feature>
<organism evidence="2 3">
    <name type="scientific">Nonomuraea mesophila</name>
    <dbReference type="NCBI Taxonomy" id="2530382"/>
    <lineage>
        <taxon>Bacteria</taxon>
        <taxon>Bacillati</taxon>
        <taxon>Actinomycetota</taxon>
        <taxon>Actinomycetes</taxon>
        <taxon>Streptosporangiales</taxon>
        <taxon>Streptosporangiaceae</taxon>
        <taxon>Nonomuraea</taxon>
    </lineage>
</organism>
<accession>A0A4R5FSP7</accession>
<proteinExistence type="predicted"/>